<evidence type="ECO:0000256" key="7">
    <source>
        <dbReference type="ARBA" id="ARBA00047984"/>
    </source>
</evidence>
<evidence type="ECO:0000313" key="14">
    <source>
        <dbReference type="Proteomes" id="UP000515140"/>
    </source>
</evidence>
<keyword evidence="3" id="KW-0547">Nucleotide-binding</keyword>
<evidence type="ECO:0000256" key="4">
    <source>
        <dbReference type="ARBA" id="ARBA00022801"/>
    </source>
</evidence>
<dbReference type="Gene3D" id="3.40.50.300">
    <property type="entry name" value="P-loop containing nucleotide triphosphate hydrolases"/>
    <property type="match status" value="2"/>
</dbReference>
<dbReference type="InterPro" id="IPR001650">
    <property type="entry name" value="Helicase_C-like"/>
</dbReference>
<dbReference type="PROSITE" id="PS51194">
    <property type="entry name" value="HELICASE_CTER"/>
    <property type="match status" value="1"/>
</dbReference>
<dbReference type="GO" id="GO:0034458">
    <property type="term" value="F:3'-5' RNA helicase activity"/>
    <property type="evidence" value="ECO:0007669"/>
    <property type="project" value="TreeGrafter"/>
</dbReference>
<dbReference type="SUPFAM" id="SSF52540">
    <property type="entry name" value="P-loop containing nucleoside triphosphate hydrolases"/>
    <property type="match status" value="1"/>
</dbReference>
<reference evidence="15" key="1">
    <citation type="submission" date="2025-08" db="UniProtKB">
        <authorList>
            <consortium name="RefSeq"/>
        </authorList>
    </citation>
    <scope>IDENTIFICATION</scope>
    <source>
        <tissue evidence="15">Spleen</tissue>
    </source>
</reference>
<dbReference type="EC" id="3.6.4.13" evidence="2"/>
<dbReference type="FunFam" id="1.20.120.1080:FF:000009">
    <property type="entry name" value="Probable ATP-dependent RNA helicase DHX40"/>
    <property type="match status" value="1"/>
</dbReference>
<dbReference type="Proteomes" id="UP000515140">
    <property type="component" value="Unplaced"/>
</dbReference>
<feature type="domain" description="Helicase C-terminal" evidence="13">
    <location>
        <begin position="251"/>
        <end position="430"/>
    </location>
</feature>
<evidence type="ECO:0000256" key="11">
    <source>
        <dbReference type="SAM" id="MobiDB-lite"/>
    </source>
</evidence>
<dbReference type="Pfam" id="PF00271">
    <property type="entry name" value="Helicase_C"/>
    <property type="match status" value="1"/>
</dbReference>
<evidence type="ECO:0000256" key="6">
    <source>
        <dbReference type="ARBA" id="ARBA00022840"/>
    </source>
</evidence>
<dbReference type="InterPro" id="IPR048333">
    <property type="entry name" value="HA2_WH"/>
</dbReference>
<sequence>MAADRGAVGSPPRRSVPTSSHGRHRDKMQIPEEKKSVYCDLPIKQQRRKLVQAVKDNPFLIVTGRTGSGKTTQLPKYLYEAGFSKHGTIGVTQPRKVAAISVAQRVAEEMNCSLGSLVGYQVRFDDCSSQDTAIKYMTDGCLLRHMMVDPDLTKFSVIILDEAHERTLTTDILFGLLKKLFQEKSPNRKEHLKVVVMSATIELVGLSAFFGNCPVVDIPGKIFPVREIFCNLIGPKDKENSSYVNAVVKVTIEIHLNESAGDILVFLTGQSEIERTCELLFQKAEAIDYQYDVQDNSVDGLLILPLYGAMPTEQQRRIFLPPPPGIRKCVVSTNISATSLTIDGIRYVVDGGFVKQLNHNPRLGLDMLEVVPISKSEAMQRTGRAGRTSSGTCFRIYNQDFWDQCMPDYMIPEIKRTSLTSVILTLKCLAIHDVIRFPYLERPDEKLILEALKHLYQCDAIDRSGHVTKLGLSMAEFPLSPNLTRAILKAASLDCEDLLLPIAAMLSVENIFIRPGEAEKQKEAELRHQELSSQAGGFNDFATLAIIFEQCRSSPSPPAWCQKHWIHWRCLQSAFRVEGQLREIIRKLKQQPDFPRESFDGPRQEILRRCLCTGYFTNVARRSVGRTFCTMDGHGTPIHIHPSSALCNQEPKLEWIIFHDVLVTSKMYVKTVCPIRYEWVKDLLPKLYQFDVYELNSMARHEVTEEELKRWENREDLKQQKDRAMKESLKKMQRRNDDKSILDARARFLERKHQRSQNITGTLKEND</sequence>
<keyword evidence="6" id="KW-0067">ATP-binding</keyword>
<dbReference type="InterPro" id="IPR027417">
    <property type="entry name" value="P-loop_NTPase"/>
</dbReference>
<dbReference type="Pfam" id="PF00270">
    <property type="entry name" value="DEAD"/>
    <property type="match status" value="1"/>
</dbReference>
<dbReference type="GO" id="GO:0003723">
    <property type="term" value="F:RNA binding"/>
    <property type="evidence" value="ECO:0007669"/>
    <property type="project" value="TreeGrafter"/>
</dbReference>
<organism evidence="14 15">
    <name type="scientific">Phascolarctos cinereus</name>
    <name type="common">Koala</name>
    <dbReference type="NCBI Taxonomy" id="38626"/>
    <lineage>
        <taxon>Eukaryota</taxon>
        <taxon>Metazoa</taxon>
        <taxon>Chordata</taxon>
        <taxon>Craniata</taxon>
        <taxon>Vertebrata</taxon>
        <taxon>Euteleostomi</taxon>
        <taxon>Mammalia</taxon>
        <taxon>Metatheria</taxon>
        <taxon>Diprotodontia</taxon>
        <taxon>Phascolarctidae</taxon>
        <taxon>Phascolarctos</taxon>
    </lineage>
</organism>
<dbReference type="SMART" id="SM00847">
    <property type="entry name" value="HA2"/>
    <property type="match status" value="1"/>
</dbReference>
<proteinExistence type="inferred from homology"/>
<dbReference type="PROSITE" id="PS51192">
    <property type="entry name" value="HELICASE_ATP_BIND_1"/>
    <property type="match status" value="1"/>
</dbReference>
<dbReference type="InterPro" id="IPR011709">
    <property type="entry name" value="DEAD-box_helicase_OB_fold"/>
</dbReference>
<protein>
    <recommendedName>
        <fullName evidence="9">Probable ATP-dependent RNA helicase DHX40</fullName>
        <ecNumber evidence="2">3.6.4.13</ecNumber>
    </recommendedName>
    <alternativeName>
        <fullName evidence="10">DEAH box protein 40</fullName>
    </alternativeName>
</protein>
<keyword evidence="4" id="KW-0378">Hydrolase</keyword>
<dbReference type="FunFam" id="3.40.50.300:FF:000145">
    <property type="entry name" value="probable ATP-dependent RNA helicase DHX40"/>
    <property type="match status" value="1"/>
</dbReference>
<keyword evidence="14" id="KW-1185">Reference proteome</keyword>
<feature type="region of interest" description="Disordered" evidence="11">
    <location>
        <begin position="719"/>
        <end position="738"/>
    </location>
</feature>
<gene>
    <name evidence="15" type="primary">DHX40</name>
</gene>
<evidence type="ECO:0000259" key="12">
    <source>
        <dbReference type="PROSITE" id="PS51192"/>
    </source>
</evidence>
<feature type="region of interest" description="Disordered" evidence="11">
    <location>
        <begin position="1"/>
        <end position="31"/>
    </location>
</feature>
<evidence type="ECO:0000256" key="10">
    <source>
        <dbReference type="ARBA" id="ARBA00083342"/>
    </source>
</evidence>
<dbReference type="InterPro" id="IPR011545">
    <property type="entry name" value="DEAD/DEAH_box_helicase_dom"/>
</dbReference>
<evidence type="ECO:0000259" key="13">
    <source>
        <dbReference type="PROSITE" id="PS51194"/>
    </source>
</evidence>
<feature type="domain" description="Helicase ATP-binding" evidence="12">
    <location>
        <begin position="51"/>
        <end position="219"/>
    </location>
</feature>
<evidence type="ECO:0000256" key="5">
    <source>
        <dbReference type="ARBA" id="ARBA00022806"/>
    </source>
</evidence>
<dbReference type="CDD" id="cd18791">
    <property type="entry name" value="SF2_C_RHA"/>
    <property type="match status" value="1"/>
</dbReference>
<dbReference type="AlphaFoldDB" id="A0A6P5KV57"/>
<dbReference type="PROSITE" id="PS00690">
    <property type="entry name" value="DEAH_ATP_HELICASE"/>
    <property type="match status" value="1"/>
</dbReference>
<dbReference type="GeneID" id="110212099"/>
<dbReference type="InterPro" id="IPR002464">
    <property type="entry name" value="DNA/RNA_helicase_DEAH_CS"/>
</dbReference>
<dbReference type="PANTHER" id="PTHR18934">
    <property type="entry name" value="ATP-DEPENDENT RNA HELICASE"/>
    <property type="match status" value="1"/>
</dbReference>
<dbReference type="SMART" id="SM00490">
    <property type="entry name" value="HELICc"/>
    <property type="match status" value="1"/>
</dbReference>
<dbReference type="InParanoid" id="A0A6P5KV57"/>
<dbReference type="GO" id="GO:0016787">
    <property type="term" value="F:hydrolase activity"/>
    <property type="evidence" value="ECO:0007669"/>
    <property type="project" value="UniProtKB-KW"/>
</dbReference>
<dbReference type="CDD" id="cd17984">
    <property type="entry name" value="DEXHc_DHX40"/>
    <property type="match status" value="1"/>
</dbReference>
<name>A0A6P5KV57_PHACI</name>
<dbReference type="Pfam" id="PF07717">
    <property type="entry name" value="OB_NTP_bind"/>
    <property type="match status" value="1"/>
</dbReference>
<evidence type="ECO:0000256" key="8">
    <source>
        <dbReference type="ARBA" id="ARBA00056754"/>
    </source>
</evidence>
<dbReference type="Pfam" id="PF21010">
    <property type="entry name" value="HA2_C"/>
    <property type="match status" value="1"/>
</dbReference>
<evidence type="ECO:0000256" key="9">
    <source>
        <dbReference type="ARBA" id="ARBA00073978"/>
    </source>
</evidence>
<dbReference type="InterPro" id="IPR014001">
    <property type="entry name" value="Helicase_ATP-bd"/>
</dbReference>
<evidence type="ECO:0000313" key="15">
    <source>
        <dbReference type="RefSeq" id="XP_020847611.1"/>
    </source>
</evidence>
<evidence type="ECO:0000256" key="1">
    <source>
        <dbReference type="ARBA" id="ARBA00008792"/>
    </source>
</evidence>
<dbReference type="PANTHER" id="PTHR18934:SF271">
    <property type="entry name" value="ATP-DEPENDENT RNA HELICASE DHX40-RELATED"/>
    <property type="match status" value="1"/>
</dbReference>
<comment type="function">
    <text evidence="8">Probable ATP-dependent RNA helicase.</text>
</comment>
<dbReference type="GO" id="GO:0005524">
    <property type="term" value="F:ATP binding"/>
    <property type="evidence" value="ECO:0007669"/>
    <property type="project" value="UniProtKB-KW"/>
</dbReference>
<dbReference type="FunCoup" id="A0A6P5KV57">
    <property type="interactions" value="731"/>
</dbReference>
<evidence type="ECO:0000256" key="3">
    <source>
        <dbReference type="ARBA" id="ARBA00022741"/>
    </source>
</evidence>
<dbReference type="Pfam" id="PF04408">
    <property type="entry name" value="WHD_HA2"/>
    <property type="match status" value="1"/>
</dbReference>
<dbReference type="RefSeq" id="XP_020847611.1">
    <property type="nucleotide sequence ID" value="XM_020991952.1"/>
</dbReference>
<accession>A0A6P5KV57</accession>
<comment type="similarity">
    <text evidence="1">Belongs to the DEAD box helicase family. DEAH subfamily.</text>
</comment>
<dbReference type="CTD" id="79665"/>
<comment type="catalytic activity">
    <reaction evidence="7">
        <text>ATP + H2O = ADP + phosphate + H(+)</text>
        <dbReference type="Rhea" id="RHEA:13065"/>
        <dbReference type="ChEBI" id="CHEBI:15377"/>
        <dbReference type="ChEBI" id="CHEBI:15378"/>
        <dbReference type="ChEBI" id="CHEBI:30616"/>
        <dbReference type="ChEBI" id="CHEBI:43474"/>
        <dbReference type="ChEBI" id="CHEBI:456216"/>
        <dbReference type="EC" id="3.6.4.13"/>
    </reaction>
</comment>
<keyword evidence="5 15" id="KW-0347">Helicase</keyword>
<dbReference type="OMA" id="VTSKPFM"/>
<evidence type="ECO:0000256" key="2">
    <source>
        <dbReference type="ARBA" id="ARBA00012552"/>
    </source>
</evidence>
<dbReference type="FunFam" id="3.40.50.300:FF:001082">
    <property type="entry name" value="probable ATP-dependent RNA helicase DHX40"/>
    <property type="match status" value="1"/>
</dbReference>
<dbReference type="InterPro" id="IPR007502">
    <property type="entry name" value="Helicase-assoc_dom"/>
</dbReference>
<dbReference type="SMART" id="SM00487">
    <property type="entry name" value="DEXDc"/>
    <property type="match status" value="1"/>
</dbReference>
<dbReference type="KEGG" id="pcw:110212099"/>
<dbReference type="Gene3D" id="1.20.120.1080">
    <property type="match status" value="1"/>
</dbReference>